<evidence type="ECO:0000313" key="3">
    <source>
        <dbReference type="Proteomes" id="UP000033710"/>
    </source>
</evidence>
<dbReference type="Gene3D" id="3.90.230.10">
    <property type="entry name" value="Creatinase/methionine aminopeptidase superfamily"/>
    <property type="match status" value="1"/>
</dbReference>
<reference evidence="2 3" key="1">
    <citation type="journal article" date="2014" name="BMC Genomics">
        <title>Comparative genomics of the major fungal agents of human and animal Sporotrichosis: Sporothrix schenckii and Sporothrix brasiliensis.</title>
        <authorList>
            <person name="Teixeira M.M."/>
            <person name="de Almeida L.G."/>
            <person name="Kubitschek-Barreira P."/>
            <person name="Alves F.L."/>
            <person name="Kioshima E.S."/>
            <person name="Abadio A.K."/>
            <person name="Fernandes L."/>
            <person name="Derengowski L.S."/>
            <person name="Ferreira K.S."/>
            <person name="Souza R.C."/>
            <person name="Ruiz J.C."/>
            <person name="de Andrade N.C."/>
            <person name="Paes H.C."/>
            <person name="Nicola A.M."/>
            <person name="Albuquerque P."/>
            <person name="Gerber A.L."/>
            <person name="Martins V.P."/>
            <person name="Peconick L.D."/>
            <person name="Neto A.V."/>
            <person name="Chaucanez C.B."/>
            <person name="Silva P.A."/>
            <person name="Cunha O.L."/>
            <person name="de Oliveira F.F."/>
            <person name="dos Santos T.C."/>
            <person name="Barros A.L."/>
            <person name="Soares M.A."/>
            <person name="de Oliveira L.M."/>
            <person name="Marini M.M."/>
            <person name="Villalobos-Duno H."/>
            <person name="Cunha M.M."/>
            <person name="de Hoog S."/>
            <person name="da Silveira J.F."/>
            <person name="Henrissat B."/>
            <person name="Nino-Vega G.A."/>
            <person name="Cisalpino P.S."/>
            <person name="Mora-Montes H.M."/>
            <person name="Almeida S.R."/>
            <person name="Stajich J.E."/>
            <person name="Lopes-Bezerra L.M."/>
            <person name="Vasconcelos A.T."/>
            <person name="Felipe M.S."/>
        </authorList>
    </citation>
    <scope>NUCLEOTIDE SEQUENCE [LARGE SCALE GENOMIC DNA]</scope>
    <source>
        <strain evidence="2 3">1099-18</strain>
    </source>
</reference>
<reference evidence="2 3" key="2">
    <citation type="journal article" date="2015" name="Eukaryot. Cell">
        <title>Asexual propagation of a virulent clone complex in a human and feline outbreak of sporotrichosis.</title>
        <authorList>
            <person name="Teixeira Mde M."/>
            <person name="Rodrigues A.M."/>
            <person name="Tsui C.K."/>
            <person name="de Almeida L.G."/>
            <person name="Van Diepeningen A.D."/>
            <person name="van den Ende B.G."/>
            <person name="Fernandes G.F."/>
            <person name="Kano R."/>
            <person name="Hamelin R.C."/>
            <person name="Lopes-Bezerra L.M."/>
            <person name="Vasconcelos A.T."/>
            <person name="de Hoog S."/>
            <person name="de Camargo Z.P."/>
            <person name="Felipe M.S."/>
        </authorList>
    </citation>
    <scope>NUCLEOTIDE SEQUENCE [LARGE SCALE GENOMIC DNA]</scope>
    <source>
        <strain evidence="2 3">1099-18</strain>
    </source>
</reference>
<dbReference type="Pfam" id="PF00557">
    <property type="entry name" value="Peptidase_M24"/>
    <property type="match status" value="1"/>
</dbReference>
<dbReference type="RefSeq" id="XP_016591167.1">
    <property type="nucleotide sequence ID" value="XM_016737062.1"/>
</dbReference>
<sequence length="250" mass="28074">MATPDAITAPKTALSETDVPEEQRLANLLEAQNKAAALFADIARDLIRPGISEKQLTDAIYQVGRDKYNVRTHWHRRLVRSGPHTLAMFSDTTEDRVLAADDILYVDLGPVFEAYEADFGRTFVLGDDPDKIALRDALAPLWHAIKAEFDARPDITGEQLYDVAVRLTREAGEASGRGWTYGNVFCGHLVGDFPHERIPNDKITLYMAPGNHAPLRGRNAKGQQRHWILEIYLRDDTRGYAGFFEQILTV</sequence>
<dbReference type="EMBL" id="AXCR01000004">
    <property type="protein sequence ID" value="KJR88491.1"/>
    <property type="molecule type" value="Genomic_DNA"/>
</dbReference>
<dbReference type="InterPro" id="IPR050659">
    <property type="entry name" value="Peptidase_M24B"/>
</dbReference>
<feature type="domain" description="Peptidase M24" evidence="1">
    <location>
        <begin position="28"/>
        <end position="200"/>
    </location>
</feature>
<proteinExistence type="predicted"/>
<organism evidence="2 3">
    <name type="scientific">Sporothrix schenckii 1099-18</name>
    <dbReference type="NCBI Taxonomy" id="1397361"/>
    <lineage>
        <taxon>Eukaryota</taxon>
        <taxon>Fungi</taxon>
        <taxon>Dikarya</taxon>
        <taxon>Ascomycota</taxon>
        <taxon>Pezizomycotina</taxon>
        <taxon>Sordariomycetes</taxon>
        <taxon>Sordariomycetidae</taxon>
        <taxon>Ophiostomatales</taxon>
        <taxon>Ophiostomataceae</taxon>
        <taxon>Sporothrix</taxon>
    </lineage>
</organism>
<dbReference type="KEGG" id="ssck:SPSK_10788"/>
<protein>
    <recommendedName>
        <fullName evidence="1">Peptidase M24 domain-containing protein</fullName>
    </recommendedName>
</protein>
<dbReference type="PANTHER" id="PTHR46112">
    <property type="entry name" value="AMINOPEPTIDASE"/>
    <property type="match status" value="1"/>
</dbReference>
<dbReference type="VEuPathDB" id="FungiDB:SPSK_10788"/>
<dbReference type="PANTHER" id="PTHR46112:SF8">
    <property type="entry name" value="CYTOPLASMIC PEPTIDASE PEPQ-RELATED"/>
    <property type="match status" value="1"/>
</dbReference>
<dbReference type="CDD" id="cd01066">
    <property type="entry name" value="APP_MetAP"/>
    <property type="match status" value="1"/>
</dbReference>
<dbReference type="OrthoDB" id="2818246at2759"/>
<dbReference type="InterPro" id="IPR036005">
    <property type="entry name" value="Creatinase/aminopeptidase-like"/>
</dbReference>
<dbReference type="SUPFAM" id="SSF55920">
    <property type="entry name" value="Creatinase/aminopeptidase"/>
    <property type="match status" value="1"/>
</dbReference>
<evidence type="ECO:0000259" key="1">
    <source>
        <dbReference type="Pfam" id="PF00557"/>
    </source>
</evidence>
<name>A0A0F2MJZ1_SPOSC</name>
<dbReference type="GeneID" id="27672339"/>
<comment type="caution">
    <text evidence="2">The sequence shown here is derived from an EMBL/GenBank/DDBJ whole genome shotgun (WGS) entry which is preliminary data.</text>
</comment>
<dbReference type="Proteomes" id="UP000033710">
    <property type="component" value="Unassembled WGS sequence"/>
</dbReference>
<dbReference type="InterPro" id="IPR000994">
    <property type="entry name" value="Pept_M24"/>
</dbReference>
<evidence type="ECO:0000313" key="2">
    <source>
        <dbReference type="EMBL" id="KJR88491.1"/>
    </source>
</evidence>
<accession>A0A0F2MJZ1</accession>
<gene>
    <name evidence="2" type="ORF">SPSK_10788</name>
</gene>
<dbReference type="AlphaFoldDB" id="A0A0F2MJZ1"/>